<keyword evidence="3" id="KW-1185">Reference proteome</keyword>
<dbReference type="Proteomes" id="UP001138681">
    <property type="component" value="Unassembled WGS sequence"/>
</dbReference>
<gene>
    <name evidence="2" type="ORF">KCG46_06820</name>
</gene>
<proteinExistence type="predicted"/>
<dbReference type="Pfam" id="PF12760">
    <property type="entry name" value="Zn_ribbon_IS1595"/>
    <property type="match status" value="1"/>
</dbReference>
<reference evidence="2" key="1">
    <citation type="submission" date="2021-04" db="EMBL/GenBank/DDBJ databases">
        <authorList>
            <person name="Pira H."/>
            <person name="Risdian C."/>
            <person name="Wink J."/>
        </authorList>
    </citation>
    <scope>NUCLEOTIDE SEQUENCE</scope>
    <source>
        <strain evidence="2">WH158</strain>
    </source>
</reference>
<evidence type="ECO:0000313" key="2">
    <source>
        <dbReference type="EMBL" id="MBV7259284.1"/>
    </source>
</evidence>
<organism evidence="2 3">
    <name type="scientific">Erythrobacter crassostreae</name>
    <dbReference type="NCBI Taxonomy" id="2828328"/>
    <lineage>
        <taxon>Bacteria</taxon>
        <taxon>Pseudomonadati</taxon>
        <taxon>Pseudomonadota</taxon>
        <taxon>Alphaproteobacteria</taxon>
        <taxon>Sphingomonadales</taxon>
        <taxon>Erythrobacteraceae</taxon>
        <taxon>Erythrobacter/Porphyrobacter group</taxon>
        <taxon>Erythrobacter</taxon>
    </lineage>
</organism>
<dbReference type="RefSeq" id="WP_218404524.1">
    <property type="nucleotide sequence ID" value="NZ_JAGSPC010000001.1"/>
</dbReference>
<dbReference type="SMART" id="SM01126">
    <property type="entry name" value="DDE_Tnp_IS1595"/>
    <property type="match status" value="1"/>
</dbReference>
<comment type="caution">
    <text evidence="2">The sequence shown here is derived from an EMBL/GenBank/DDBJ whole genome shotgun (WGS) entry which is preliminary data.</text>
</comment>
<dbReference type="PANTHER" id="PTHR47163">
    <property type="entry name" value="DDE_TNP_IS1595 DOMAIN-CONTAINING PROTEIN"/>
    <property type="match status" value="1"/>
</dbReference>
<dbReference type="InterPro" id="IPR053164">
    <property type="entry name" value="IS1016-like_transposase"/>
</dbReference>
<protein>
    <submittedName>
        <fullName evidence="2">IS1595 family transposase</fullName>
    </submittedName>
</protein>
<name>A0A9X1JMC9_9SPHN</name>
<evidence type="ECO:0000313" key="3">
    <source>
        <dbReference type="Proteomes" id="UP001138681"/>
    </source>
</evidence>
<dbReference type="EMBL" id="JAGSPC010000001">
    <property type="protein sequence ID" value="MBV7259284.1"/>
    <property type="molecule type" value="Genomic_DNA"/>
</dbReference>
<accession>A0A9X1JMC9</accession>
<feature type="domain" description="ISXO2-like transposase" evidence="1">
    <location>
        <begin position="129"/>
        <end position="273"/>
    </location>
</feature>
<dbReference type="Pfam" id="PF12762">
    <property type="entry name" value="DDE_Tnp_IS1595"/>
    <property type="match status" value="1"/>
</dbReference>
<dbReference type="InterPro" id="IPR024445">
    <property type="entry name" value="Tnp_ISXO2-like"/>
</dbReference>
<sequence length="295" mass="33754">MTKPQTIAQFFARFPDDETCLNHIFEVRFGQGFECPSCERDSKWFRIKAERAYSCQWCGHHLHPTVGTPFERTRTPLQLWFYAIFLFTTTRNGVAAKELQRQLGVTYKTAWRMADKIREHMADVDGDVLIGGEGKEVEVDETLVGGATKGGGRGNYRINKTVVLGMVERGGDVVTKIVPNNRKSSLLPVIKANVLPDTHVHTDQNHTYRNLPAMGYGHEAVNHNQDEWVRGNTHVQTIEGFWSQLKRSINGTHVHVSGKHLWKYAKEAEYRFNRRHRPEQMLPELLSTFRPLNGA</sequence>
<dbReference type="NCBIfam" id="NF033547">
    <property type="entry name" value="transpos_IS1595"/>
    <property type="match status" value="1"/>
</dbReference>
<dbReference type="PANTHER" id="PTHR47163:SF2">
    <property type="entry name" value="SI:DKEY-17M8.2"/>
    <property type="match status" value="1"/>
</dbReference>
<evidence type="ECO:0000259" key="1">
    <source>
        <dbReference type="SMART" id="SM01126"/>
    </source>
</evidence>
<dbReference type="InterPro" id="IPR024442">
    <property type="entry name" value="Transposase_Zn_ribbon"/>
</dbReference>
<dbReference type="AlphaFoldDB" id="A0A9X1JMC9"/>